<dbReference type="SMART" id="SM00248">
    <property type="entry name" value="ANK"/>
    <property type="match status" value="2"/>
</dbReference>
<organism>
    <name type="scientific">Serpula lacrymans var. lacrymans (strain S7.9)</name>
    <name type="common">Dry rot fungus</name>
    <dbReference type="NCBI Taxonomy" id="578457"/>
    <lineage>
        <taxon>Eukaryota</taxon>
        <taxon>Fungi</taxon>
        <taxon>Dikarya</taxon>
        <taxon>Basidiomycota</taxon>
        <taxon>Agaricomycotina</taxon>
        <taxon>Agaricomycetes</taxon>
        <taxon>Agaricomycetidae</taxon>
        <taxon>Boletales</taxon>
        <taxon>Coniophorineae</taxon>
        <taxon>Serpulaceae</taxon>
        <taxon>Serpula</taxon>
    </lineage>
</organism>
<dbReference type="Proteomes" id="UP000008064">
    <property type="component" value="Unassembled WGS sequence"/>
</dbReference>
<proteinExistence type="predicted"/>
<dbReference type="HOGENOM" id="CLU_000134_18_9_1"/>
<dbReference type="PROSITE" id="PS50088">
    <property type="entry name" value="ANK_REPEAT"/>
    <property type="match status" value="1"/>
</dbReference>
<dbReference type="OrthoDB" id="20872at2759"/>
<sequence length="151" mass="17312">FAAKAGNTEIVRLLLTRDDVKTDSTDTYNRTPLSFAARTSKRRFWFRGIYPIPIDTDDDDDDDDNHGLLHQRSRIDYSVVELLLAREVNINRRDEHGRTILFRAAKDGFEHFVKKLLTREDIDVNLPDKNGDSPLHCAVRSGCQNVTSLLL</sequence>
<dbReference type="KEGG" id="sla:SERLADRAFT_456394"/>
<keyword evidence="2 3" id="KW-0040">ANK repeat</keyword>
<dbReference type="Gene3D" id="1.25.40.20">
    <property type="entry name" value="Ankyrin repeat-containing domain"/>
    <property type="match status" value="2"/>
</dbReference>
<evidence type="ECO:0000256" key="2">
    <source>
        <dbReference type="ARBA" id="ARBA00023043"/>
    </source>
</evidence>
<accession>F8NGK2</accession>
<dbReference type="AlphaFoldDB" id="F8NGK2"/>
<name>F8NGK2_SERL9</name>
<evidence type="ECO:0000256" key="3">
    <source>
        <dbReference type="PROSITE-ProRule" id="PRU00023"/>
    </source>
</evidence>
<dbReference type="PROSITE" id="PS50297">
    <property type="entry name" value="ANK_REP_REGION"/>
    <property type="match status" value="1"/>
</dbReference>
<dbReference type="SUPFAM" id="SSF48403">
    <property type="entry name" value="Ankyrin repeat"/>
    <property type="match status" value="1"/>
</dbReference>
<keyword evidence="1" id="KW-0677">Repeat</keyword>
<feature type="non-terminal residue" evidence="4">
    <location>
        <position position="1"/>
    </location>
</feature>
<evidence type="ECO:0000313" key="4">
    <source>
        <dbReference type="EMBL" id="EGO29084.1"/>
    </source>
</evidence>
<dbReference type="GeneID" id="18817318"/>
<protein>
    <submittedName>
        <fullName evidence="4">Uncharacterized protein</fullName>
    </submittedName>
</protein>
<dbReference type="InterPro" id="IPR002110">
    <property type="entry name" value="Ankyrin_rpt"/>
</dbReference>
<feature type="non-terminal residue" evidence="4">
    <location>
        <position position="151"/>
    </location>
</feature>
<dbReference type="PANTHER" id="PTHR24198">
    <property type="entry name" value="ANKYRIN REPEAT AND PROTEIN KINASE DOMAIN-CONTAINING PROTEIN"/>
    <property type="match status" value="1"/>
</dbReference>
<dbReference type="RefSeq" id="XP_007313326.1">
    <property type="nucleotide sequence ID" value="XM_007313264.1"/>
</dbReference>
<dbReference type="PANTHER" id="PTHR24198:SF165">
    <property type="entry name" value="ANKYRIN REPEAT-CONTAINING PROTEIN-RELATED"/>
    <property type="match status" value="1"/>
</dbReference>
<dbReference type="Pfam" id="PF12796">
    <property type="entry name" value="Ank_2"/>
    <property type="match status" value="1"/>
</dbReference>
<dbReference type="InterPro" id="IPR036770">
    <property type="entry name" value="Ankyrin_rpt-contain_sf"/>
</dbReference>
<gene>
    <name evidence="4" type="ORF">SERLADRAFT_456394</name>
</gene>
<feature type="repeat" description="ANK" evidence="3">
    <location>
        <begin position="130"/>
        <end position="151"/>
    </location>
</feature>
<reference evidence="4" key="1">
    <citation type="submission" date="2011-04" db="EMBL/GenBank/DDBJ databases">
        <title>Evolution of plant cell wall degrading machinery underlies the functional diversity of forest fungi.</title>
        <authorList>
            <consortium name="US DOE Joint Genome Institute (JGI-PGF)"/>
            <person name="Eastwood D.C."/>
            <person name="Floudas D."/>
            <person name="Binder M."/>
            <person name="Majcherczyk A."/>
            <person name="Schneider P."/>
            <person name="Aerts A."/>
            <person name="Asiegbu F.O."/>
            <person name="Baker S.E."/>
            <person name="Barry K."/>
            <person name="Bendiksby M."/>
            <person name="Blumentritt M."/>
            <person name="Coutinho P.M."/>
            <person name="Cullen D."/>
            <person name="Cullen D."/>
            <person name="Gathman A."/>
            <person name="Goodell B."/>
            <person name="Henrissat B."/>
            <person name="Ihrmark K."/>
            <person name="Kauserud H."/>
            <person name="Kohler A."/>
            <person name="LaButti K."/>
            <person name="Lapidus A."/>
            <person name="Lavin J.L."/>
            <person name="Lee Y.-H."/>
            <person name="Lindquist E."/>
            <person name="Lilly W."/>
            <person name="Lucas S."/>
            <person name="Morin E."/>
            <person name="Murat C."/>
            <person name="Oguiza J.A."/>
            <person name="Park J."/>
            <person name="Pisabarro A.G."/>
            <person name="Riley R."/>
            <person name="Rosling A."/>
            <person name="Salamov A."/>
            <person name="Schmidt O."/>
            <person name="Schmutz J."/>
            <person name="Skrede I."/>
            <person name="Stenlid J."/>
            <person name="Wiebenga A."/>
            <person name="Xie X."/>
            <person name="Kues U."/>
            <person name="Hibbett D.S."/>
            <person name="Hoffmeister D."/>
            <person name="Hogberg N."/>
            <person name="Martin F."/>
            <person name="Grigoriev I.V."/>
            <person name="Watkinson S.C."/>
        </authorList>
    </citation>
    <scope>NUCLEOTIDE SEQUENCE</scope>
    <source>
        <strain evidence="4">S7.9</strain>
    </source>
</reference>
<dbReference type="EMBL" id="GL945429">
    <property type="protein sequence ID" value="EGO29084.1"/>
    <property type="molecule type" value="Genomic_DNA"/>
</dbReference>
<evidence type="ECO:0000256" key="1">
    <source>
        <dbReference type="ARBA" id="ARBA00022737"/>
    </source>
</evidence>